<evidence type="ECO:0000313" key="4">
    <source>
        <dbReference type="Proteomes" id="UP000267535"/>
    </source>
</evidence>
<dbReference type="Pfam" id="PF07143">
    <property type="entry name" value="CrtC"/>
    <property type="match status" value="1"/>
</dbReference>
<dbReference type="Gene3D" id="2.40.370.10">
    <property type="entry name" value="AttH-like domain"/>
    <property type="match status" value="2"/>
</dbReference>
<evidence type="ECO:0000256" key="1">
    <source>
        <dbReference type="SAM" id="SignalP"/>
    </source>
</evidence>
<feature type="chain" id="PRO_5017948924" evidence="1">
    <location>
        <begin position="25"/>
        <end position="349"/>
    </location>
</feature>
<proteinExistence type="predicted"/>
<feature type="signal peptide" evidence="1">
    <location>
        <begin position="1"/>
        <end position="24"/>
    </location>
</feature>
<dbReference type="RefSeq" id="WP_124926760.1">
    <property type="nucleotide sequence ID" value="NZ_BMOH01000007.1"/>
</dbReference>
<dbReference type="EMBL" id="RQXV01000008">
    <property type="protein sequence ID" value="RRC98179.1"/>
    <property type="molecule type" value="Genomic_DNA"/>
</dbReference>
<gene>
    <name evidence="3" type="ORF">EHS89_13850</name>
</gene>
<evidence type="ECO:0000313" key="3">
    <source>
        <dbReference type="EMBL" id="RRC98179.1"/>
    </source>
</evidence>
<accession>A0A3P1SMJ6</accession>
<name>A0A3P1SMJ6_9GAMM</name>
<dbReference type="InterPro" id="IPR010791">
    <property type="entry name" value="AttH_dom"/>
</dbReference>
<comment type="caution">
    <text evidence="3">The sequence shown here is derived from an EMBL/GenBank/DDBJ whole genome shotgun (WGS) entry which is preliminary data.</text>
</comment>
<dbReference type="OrthoDB" id="9770826at2"/>
<dbReference type="Pfam" id="PF17186">
    <property type="entry name" value="Lipocalin_9"/>
    <property type="match status" value="1"/>
</dbReference>
<dbReference type="AlphaFoldDB" id="A0A3P1SMJ6"/>
<dbReference type="InterPro" id="IPR023374">
    <property type="entry name" value="AttH-like_dom_sf"/>
</dbReference>
<dbReference type="Proteomes" id="UP000267535">
    <property type="component" value="Unassembled WGS sequence"/>
</dbReference>
<dbReference type="PANTHER" id="PTHR38591:SF1">
    <property type="entry name" value="BLL1000 PROTEIN"/>
    <property type="match status" value="1"/>
</dbReference>
<evidence type="ECO:0000259" key="2">
    <source>
        <dbReference type="Pfam" id="PF07143"/>
    </source>
</evidence>
<dbReference type="SUPFAM" id="SSF159245">
    <property type="entry name" value="AttH-like"/>
    <property type="match status" value="1"/>
</dbReference>
<feature type="domain" description="AttH" evidence="2">
    <location>
        <begin position="61"/>
        <end position="224"/>
    </location>
</feature>
<protein>
    <submittedName>
        <fullName evidence="3">Carotenoid 1,2-hydratase</fullName>
    </submittedName>
</protein>
<keyword evidence="4" id="KW-1185">Reference proteome</keyword>
<dbReference type="PANTHER" id="PTHR38591">
    <property type="entry name" value="HYDROLASE"/>
    <property type="match status" value="1"/>
</dbReference>
<reference evidence="3 4" key="1">
    <citation type="submission" date="2018-11" db="EMBL/GenBank/DDBJ databases">
        <title>The draft genome sequence of Amphritea balenae JAMM 1525T.</title>
        <authorList>
            <person name="Fang Z."/>
            <person name="Zhang Y."/>
            <person name="Han X."/>
        </authorList>
    </citation>
    <scope>NUCLEOTIDE SEQUENCE [LARGE SCALE GENOMIC DNA]</scope>
    <source>
        <strain evidence="3 4">JAMM 1525</strain>
    </source>
</reference>
<organism evidence="3 4">
    <name type="scientific">Amphritea balenae</name>
    <dbReference type="NCBI Taxonomy" id="452629"/>
    <lineage>
        <taxon>Bacteria</taxon>
        <taxon>Pseudomonadati</taxon>
        <taxon>Pseudomonadota</taxon>
        <taxon>Gammaproteobacteria</taxon>
        <taxon>Oceanospirillales</taxon>
        <taxon>Oceanospirillaceae</taxon>
        <taxon>Amphritea</taxon>
    </lineage>
</organism>
<sequence length="349" mass="40106">MQLCQHISSTLLCTILFTCLSVNAKPLPTNSSENAEFSIVEPGHPITFPFDHRLHPGFQSEWWYITANLQDEDNNQYGIQFTLFSSASLTGNTKQRIFFAHAALTTTDNFYHAERYARSDMGHAGVEYQPWQAYLDHWQFTGTEQQPLPGKLQVSEPAFAYQLKLSDSDYFLQGDQGFSPKNNDASLASYYYSAPFIEVSGNIHVEGKSIAVRGKAWLDREWSSNFIEIDKIGWDWLSLHLDQDTALMLYRVRSNREILLYGRIMHRDGRQTTIAPTDINWRAVASQRFSGKDYPIEWRLEIPSQQITLDIQPINNNQFLNTRVPYWEGAVITKGSHEAQGYLELFGER</sequence>
<keyword evidence="1" id="KW-0732">Signal</keyword>